<dbReference type="InterPro" id="IPR007527">
    <property type="entry name" value="Znf_SWIM"/>
</dbReference>
<dbReference type="OrthoDB" id="2122982at2759"/>
<dbReference type="CDD" id="cd16494">
    <property type="entry name" value="RING-CH-C4HC3_ZSWM2"/>
    <property type="match status" value="1"/>
</dbReference>
<protein>
    <submittedName>
        <fullName evidence="5">RING finger domain-containing protein</fullName>
    </submittedName>
</protein>
<dbReference type="InterPro" id="IPR001841">
    <property type="entry name" value="Znf_RING"/>
</dbReference>
<evidence type="ECO:0000313" key="5">
    <source>
        <dbReference type="EMBL" id="KAF2155569.1"/>
    </source>
</evidence>
<dbReference type="SUPFAM" id="SSF57850">
    <property type="entry name" value="RING/U-box"/>
    <property type="match status" value="1"/>
</dbReference>
<feature type="region of interest" description="Disordered" evidence="2">
    <location>
        <begin position="1"/>
        <end position="87"/>
    </location>
</feature>
<reference evidence="5" key="1">
    <citation type="journal article" date="2020" name="Stud. Mycol.">
        <title>101 Dothideomycetes genomes: a test case for predicting lifestyles and emergence of pathogens.</title>
        <authorList>
            <person name="Haridas S."/>
            <person name="Albert R."/>
            <person name="Binder M."/>
            <person name="Bloem J."/>
            <person name="Labutti K."/>
            <person name="Salamov A."/>
            <person name="Andreopoulos B."/>
            <person name="Baker S."/>
            <person name="Barry K."/>
            <person name="Bills G."/>
            <person name="Bluhm B."/>
            <person name="Cannon C."/>
            <person name="Castanera R."/>
            <person name="Culley D."/>
            <person name="Daum C."/>
            <person name="Ezra D."/>
            <person name="Gonzalez J."/>
            <person name="Henrissat B."/>
            <person name="Kuo A."/>
            <person name="Liang C."/>
            <person name="Lipzen A."/>
            <person name="Lutzoni F."/>
            <person name="Magnuson J."/>
            <person name="Mondo S."/>
            <person name="Nolan M."/>
            <person name="Ohm R."/>
            <person name="Pangilinan J."/>
            <person name="Park H.-J."/>
            <person name="Ramirez L."/>
            <person name="Alfaro M."/>
            <person name="Sun H."/>
            <person name="Tritt A."/>
            <person name="Yoshinaga Y."/>
            <person name="Zwiers L.-H."/>
            <person name="Turgeon B."/>
            <person name="Goodwin S."/>
            <person name="Spatafora J."/>
            <person name="Crous P."/>
            <person name="Grigoriev I."/>
        </authorList>
    </citation>
    <scope>NUCLEOTIDE SEQUENCE</scope>
    <source>
        <strain evidence="5">CBS 260.36</strain>
    </source>
</reference>
<evidence type="ECO:0000313" key="6">
    <source>
        <dbReference type="Proteomes" id="UP000799439"/>
    </source>
</evidence>
<feature type="domain" description="RING-type" evidence="3">
    <location>
        <begin position="223"/>
        <end position="271"/>
    </location>
</feature>
<keyword evidence="1" id="KW-0862">Zinc</keyword>
<organism evidence="5 6">
    <name type="scientific">Myriangium duriaei CBS 260.36</name>
    <dbReference type="NCBI Taxonomy" id="1168546"/>
    <lineage>
        <taxon>Eukaryota</taxon>
        <taxon>Fungi</taxon>
        <taxon>Dikarya</taxon>
        <taxon>Ascomycota</taxon>
        <taxon>Pezizomycotina</taxon>
        <taxon>Dothideomycetes</taxon>
        <taxon>Dothideomycetidae</taxon>
        <taxon>Myriangiales</taxon>
        <taxon>Myriangiaceae</taxon>
        <taxon>Myriangium</taxon>
    </lineage>
</organism>
<proteinExistence type="predicted"/>
<evidence type="ECO:0000256" key="1">
    <source>
        <dbReference type="PROSITE-ProRule" id="PRU00175"/>
    </source>
</evidence>
<name>A0A9P4JB13_9PEZI</name>
<sequence>MPYTIMHDRSTDNITTGMKRKWGKDAIATPPKRARKDHIKTSVAPVVDLTGNDEKDAAYTAAPPKKGGKGSKDKAPKTSAEKRLSRFRAKAPQKFNDYYYRATTQRMIVLDRQRGAAVGCPHGDSDCPSETMDIAGSTGNVYRVTITHQPTCTCPNFVKGNPQCKHIIYGLVKVLKAPAELQYQLAFLTSELHEIFDKAGPLPAETVHEADKDGKRHAVEGDCAICCEDLNPDAEEIVWCKAACGNNLHKSCFDQWAATKRGGQVTCPYCRTPWQQDGGDLKGLKKGKVGADGYVNVGAELGLSGTRDYSTYHPFWVRQQVSQGLLTDYDEGWS</sequence>
<dbReference type="Proteomes" id="UP000799439">
    <property type="component" value="Unassembled WGS sequence"/>
</dbReference>
<evidence type="ECO:0000259" key="3">
    <source>
        <dbReference type="PROSITE" id="PS50089"/>
    </source>
</evidence>
<dbReference type="Pfam" id="PF04434">
    <property type="entry name" value="SWIM"/>
    <property type="match status" value="1"/>
</dbReference>
<feature type="compositionally biased region" description="Basic and acidic residues" evidence="2">
    <location>
        <begin position="1"/>
        <end position="11"/>
    </location>
</feature>
<feature type="compositionally biased region" description="Basic and acidic residues" evidence="2">
    <location>
        <begin position="70"/>
        <end position="84"/>
    </location>
</feature>
<dbReference type="PANTHER" id="PTHR21540:SF0">
    <property type="entry name" value="PHD FAMILY PROTEIN"/>
    <property type="match status" value="1"/>
</dbReference>
<evidence type="ECO:0000256" key="2">
    <source>
        <dbReference type="SAM" id="MobiDB-lite"/>
    </source>
</evidence>
<gene>
    <name evidence="5" type="ORF">K461DRAFT_265116</name>
</gene>
<dbReference type="AlphaFoldDB" id="A0A9P4JB13"/>
<dbReference type="InterPro" id="IPR039903">
    <property type="entry name" value="Zswim2"/>
</dbReference>
<dbReference type="InterPro" id="IPR013083">
    <property type="entry name" value="Znf_RING/FYVE/PHD"/>
</dbReference>
<keyword evidence="1" id="KW-0863">Zinc-finger</keyword>
<comment type="caution">
    <text evidence="5">The sequence shown here is derived from an EMBL/GenBank/DDBJ whole genome shotgun (WGS) entry which is preliminary data.</text>
</comment>
<dbReference type="PANTHER" id="PTHR21540">
    <property type="entry name" value="RING FINGER AND SWIM DOMAIN-CONTAINING PROTEIN 2"/>
    <property type="match status" value="1"/>
</dbReference>
<keyword evidence="6" id="KW-1185">Reference proteome</keyword>
<dbReference type="Pfam" id="PF13639">
    <property type="entry name" value="zf-RING_2"/>
    <property type="match status" value="1"/>
</dbReference>
<dbReference type="Gene3D" id="3.30.40.10">
    <property type="entry name" value="Zinc/RING finger domain, C3HC4 (zinc finger)"/>
    <property type="match status" value="1"/>
</dbReference>
<evidence type="ECO:0000259" key="4">
    <source>
        <dbReference type="PROSITE" id="PS50966"/>
    </source>
</evidence>
<dbReference type="PROSITE" id="PS50089">
    <property type="entry name" value="ZF_RING_2"/>
    <property type="match status" value="1"/>
</dbReference>
<feature type="domain" description="SWIM-type" evidence="4">
    <location>
        <begin position="142"/>
        <end position="175"/>
    </location>
</feature>
<keyword evidence="1" id="KW-0479">Metal-binding</keyword>
<dbReference type="GO" id="GO:0061630">
    <property type="term" value="F:ubiquitin protein ligase activity"/>
    <property type="evidence" value="ECO:0007669"/>
    <property type="project" value="InterPro"/>
</dbReference>
<dbReference type="GO" id="GO:0008270">
    <property type="term" value="F:zinc ion binding"/>
    <property type="evidence" value="ECO:0007669"/>
    <property type="project" value="UniProtKB-KW"/>
</dbReference>
<dbReference type="PROSITE" id="PS50966">
    <property type="entry name" value="ZF_SWIM"/>
    <property type="match status" value="1"/>
</dbReference>
<accession>A0A9P4JB13</accession>
<dbReference type="EMBL" id="ML996082">
    <property type="protein sequence ID" value="KAF2155569.1"/>
    <property type="molecule type" value="Genomic_DNA"/>
</dbReference>